<name>A0A061SAJ1_9CHLO</name>
<evidence type="ECO:0000313" key="2">
    <source>
        <dbReference type="EMBL" id="JAC74307.1"/>
    </source>
</evidence>
<accession>A0A061SAJ1</accession>
<gene>
    <name evidence="2" type="ORF">TSPGSL018_26334</name>
    <name evidence="3" type="ORF">TSPGSL018_8287</name>
</gene>
<evidence type="ECO:0000313" key="3">
    <source>
        <dbReference type="EMBL" id="JAC81278.1"/>
    </source>
</evidence>
<feature type="compositionally biased region" description="Pro residues" evidence="1">
    <location>
        <begin position="146"/>
        <end position="155"/>
    </location>
</feature>
<dbReference type="EMBL" id="GBEZ01003892">
    <property type="protein sequence ID" value="JAC81278.1"/>
    <property type="molecule type" value="Transcribed_RNA"/>
</dbReference>
<feature type="compositionally biased region" description="Low complexity" evidence="1">
    <location>
        <begin position="116"/>
        <end position="136"/>
    </location>
</feature>
<proteinExistence type="predicted"/>
<reference evidence="3" key="1">
    <citation type="submission" date="2014-05" db="EMBL/GenBank/DDBJ databases">
        <title>The transcriptome of the halophilic microalga Tetraselmis sp. GSL018 isolated from the Great Salt Lake, Utah.</title>
        <authorList>
            <person name="Jinkerson R.E."/>
            <person name="D'Adamo S."/>
            <person name="Posewitz M.C."/>
        </authorList>
    </citation>
    <scope>NUCLEOTIDE SEQUENCE</scope>
    <source>
        <strain evidence="3">GSL018</strain>
    </source>
</reference>
<dbReference type="EMBL" id="GBEZ01011483">
    <property type="protein sequence ID" value="JAC74307.1"/>
    <property type="molecule type" value="Transcribed_RNA"/>
</dbReference>
<protein>
    <submittedName>
        <fullName evidence="3">Uncharacterized protein</fullName>
    </submittedName>
</protein>
<organism evidence="3">
    <name type="scientific">Tetraselmis sp. GSL018</name>
    <dbReference type="NCBI Taxonomy" id="582737"/>
    <lineage>
        <taxon>Eukaryota</taxon>
        <taxon>Viridiplantae</taxon>
        <taxon>Chlorophyta</taxon>
        <taxon>core chlorophytes</taxon>
        <taxon>Chlorodendrophyceae</taxon>
        <taxon>Chlorodendrales</taxon>
        <taxon>Chlorodendraceae</taxon>
        <taxon>Tetraselmis</taxon>
    </lineage>
</organism>
<dbReference type="AlphaFoldDB" id="A0A061SAJ1"/>
<feature type="region of interest" description="Disordered" evidence="1">
    <location>
        <begin position="1"/>
        <end position="161"/>
    </location>
</feature>
<evidence type="ECO:0000256" key="1">
    <source>
        <dbReference type="SAM" id="MobiDB-lite"/>
    </source>
</evidence>
<sequence>MHLRLGGSAAPALETRPLTPSEDPPEPRWGSSCGGSGATPSATPPAQGVGASPPALEEADAGARPVGAARAPPRLREALPGEAKGGAGGAAGALPACDVHRGGGAGGAPGAPPRVPAGLPGECEAREAPPAGAAPVDDVDGLRGPPRAPAAPPRARPALPREPEARLCPPALAGPPACCGARGVAAEAGRGAGGAGRAAANGWRTPHVKYAAPAVSHLLQRLHRLRHVPVLATGCPVAGKLLGKVPAGGSAATAQRVGVCYTVCESEERSVVAATVCRQCPVELIETK</sequence>
<feature type="compositionally biased region" description="Low complexity" evidence="1">
    <location>
        <begin position="62"/>
        <end position="73"/>
    </location>
</feature>